<feature type="domain" description="Metallo-beta-lactamase" evidence="1">
    <location>
        <begin position="10"/>
        <end position="179"/>
    </location>
</feature>
<dbReference type="Proteomes" id="UP000587211">
    <property type="component" value="Unassembled WGS sequence"/>
</dbReference>
<proteinExistence type="predicted"/>
<comment type="caution">
    <text evidence="2">The sequence shown here is derived from an EMBL/GenBank/DDBJ whole genome shotgun (WGS) entry which is preliminary data.</text>
</comment>
<dbReference type="PANTHER" id="PTHR43546">
    <property type="entry name" value="UPF0173 METAL-DEPENDENT HYDROLASE MJ1163-RELATED"/>
    <property type="match status" value="1"/>
</dbReference>
<dbReference type="InterPro" id="IPR050114">
    <property type="entry name" value="UPF0173_UPF0282_UlaG_hydrolase"/>
</dbReference>
<dbReference type="SMART" id="SM00849">
    <property type="entry name" value="Lactamase_B"/>
    <property type="match status" value="1"/>
</dbReference>
<evidence type="ECO:0000259" key="1">
    <source>
        <dbReference type="SMART" id="SM00849"/>
    </source>
</evidence>
<dbReference type="EMBL" id="JACBZN010000001">
    <property type="protein sequence ID" value="NYI37851.1"/>
    <property type="molecule type" value="Genomic_DNA"/>
</dbReference>
<dbReference type="Gene3D" id="3.60.15.10">
    <property type="entry name" value="Ribonuclease Z/Hydroxyacylglutathione hydrolase-like"/>
    <property type="match status" value="1"/>
</dbReference>
<dbReference type="SUPFAM" id="SSF56281">
    <property type="entry name" value="Metallo-hydrolase/oxidoreductase"/>
    <property type="match status" value="1"/>
</dbReference>
<keyword evidence="3" id="KW-1185">Reference proteome</keyword>
<dbReference type="InterPro" id="IPR036866">
    <property type="entry name" value="RibonucZ/Hydroxyglut_hydro"/>
</dbReference>
<name>A0ABX2SI91_9ACTN</name>
<protein>
    <submittedName>
        <fullName evidence="2">L-ascorbate metabolism protein UlaG (Beta-lactamase superfamily)</fullName>
    </submittedName>
</protein>
<dbReference type="InterPro" id="IPR001279">
    <property type="entry name" value="Metallo-B-lactamas"/>
</dbReference>
<reference evidence="2 3" key="1">
    <citation type="submission" date="2020-07" db="EMBL/GenBank/DDBJ databases">
        <title>Sequencing the genomes of 1000 actinobacteria strains.</title>
        <authorList>
            <person name="Klenk H.-P."/>
        </authorList>
    </citation>
    <scope>NUCLEOTIDE SEQUENCE [LARGE SCALE GENOMIC DNA]</scope>
    <source>
        <strain evidence="2 3">DSM 19087</strain>
    </source>
</reference>
<accession>A0ABX2SI91</accession>
<organism evidence="2 3">
    <name type="scientific">Aeromicrobium tamlense</name>
    <dbReference type="NCBI Taxonomy" id="375541"/>
    <lineage>
        <taxon>Bacteria</taxon>
        <taxon>Bacillati</taxon>
        <taxon>Actinomycetota</taxon>
        <taxon>Actinomycetes</taxon>
        <taxon>Propionibacteriales</taxon>
        <taxon>Nocardioidaceae</taxon>
        <taxon>Aeromicrobium</taxon>
    </lineage>
</organism>
<dbReference type="PANTHER" id="PTHR43546:SF3">
    <property type="entry name" value="UPF0173 METAL-DEPENDENT HYDROLASE MJ1163"/>
    <property type="match status" value="1"/>
</dbReference>
<dbReference type="RefSeq" id="WP_218845747.1">
    <property type="nucleotide sequence ID" value="NZ_BAAAMP010000001.1"/>
</dbReference>
<evidence type="ECO:0000313" key="3">
    <source>
        <dbReference type="Proteomes" id="UP000587211"/>
    </source>
</evidence>
<gene>
    <name evidence="2" type="ORF">BJ975_001226</name>
</gene>
<evidence type="ECO:0000313" key="2">
    <source>
        <dbReference type="EMBL" id="NYI37851.1"/>
    </source>
</evidence>
<dbReference type="Pfam" id="PF13483">
    <property type="entry name" value="Lactamase_B_3"/>
    <property type="match status" value="1"/>
</dbReference>
<sequence>MTTMEVTRFGHAAVLVEAAGTRILIDPGAFSAPATFALTGLDAIVVTHQHADHLDRDRIGSLVEANPGARLLAEPETAATLDNWERTGPDLTFEVGGLTVTGVGSRHAEILPALPRVGNVGVLVTADGEPTLFHPGDTYEYRPDGVDILALPLSAPWAKVSETVEFVQAVAPRTAFPIHDCTISEVAYGIYWTHVEGHGGVDDLQRLPQDGVLAL</sequence>